<dbReference type="Gene3D" id="3.20.20.140">
    <property type="entry name" value="Metal-dependent hydrolases"/>
    <property type="match status" value="1"/>
</dbReference>
<dbReference type="PANTHER" id="PTHR21240:SF19">
    <property type="entry name" value="CATALYTIC_ HYDROLASE"/>
    <property type="match status" value="1"/>
</dbReference>
<dbReference type="Pfam" id="PF04909">
    <property type="entry name" value="Amidohydro_2"/>
    <property type="match status" value="1"/>
</dbReference>
<proteinExistence type="predicted"/>
<dbReference type="RefSeq" id="WP_029719682.1">
    <property type="nucleotide sequence ID" value="NZ_JNVU01000014.1"/>
</dbReference>
<dbReference type="InterPro" id="IPR006680">
    <property type="entry name" value="Amidohydro-rel"/>
</dbReference>
<dbReference type="InterPro" id="IPR032466">
    <property type="entry name" value="Metal_Hydrolase"/>
</dbReference>
<dbReference type="AlphaFoldDB" id="A0A073B0U6"/>
<dbReference type="EMBL" id="JNVU01000014">
    <property type="protein sequence ID" value="KEI45166.1"/>
    <property type="molecule type" value="Genomic_DNA"/>
</dbReference>
<sequence>MSKYQCAVDFDAITALDVHTHVEIDSSGHRSLDDELMAASEKYFKSGAERTPSLDAIAQHYRERGMAAVVFTVDCETATGHPPNSVVEIAEGAARNNDVLIPFGSVDPWRGAAAVRRVHQLVEQHGVRGFKFHPSLQGFEPNDRRFYPLYEAIAEHGVPALFHTGQTGIGAGLPGGHGIKLRYSDPMLLDDVAADFPELTIIMAHPSVPWQDEAISIATHKSNVYIDLSGWSPKYFPPQLVRAANSMLRHKVLFGSDFPVIQPDRWFADFAKLEIKDDVKPLIYKENALRALRLRD</sequence>
<organism evidence="3 4">
    <name type="scientific">Saccharopolyspora rectivirgula</name>
    <dbReference type="NCBI Taxonomy" id="28042"/>
    <lineage>
        <taxon>Bacteria</taxon>
        <taxon>Bacillati</taxon>
        <taxon>Actinomycetota</taxon>
        <taxon>Actinomycetes</taxon>
        <taxon>Pseudonocardiales</taxon>
        <taxon>Pseudonocardiaceae</taxon>
        <taxon>Saccharopolyspora</taxon>
    </lineage>
</organism>
<dbReference type="InterPro" id="IPR032465">
    <property type="entry name" value="ACMSD"/>
</dbReference>
<dbReference type="CDD" id="cd01292">
    <property type="entry name" value="metallo-dependent_hydrolases"/>
    <property type="match status" value="1"/>
</dbReference>
<dbReference type="STRING" id="28042.GU90_05095"/>
<keyword evidence="1" id="KW-0456">Lyase</keyword>
<protein>
    <submittedName>
        <fullName evidence="3">Amidohydrolase</fullName>
    </submittedName>
</protein>
<evidence type="ECO:0000313" key="4">
    <source>
        <dbReference type="Proteomes" id="UP000031419"/>
    </source>
</evidence>
<feature type="domain" description="Amidohydrolase-related" evidence="2">
    <location>
        <begin position="17"/>
        <end position="294"/>
    </location>
</feature>
<name>A0A073B0U6_9PSEU</name>
<dbReference type="OrthoDB" id="1407586at2"/>
<evidence type="ECO:0000313" key="3">
    <source>
        <dbReference type="EMBL" id="KEI45166.1"/>
    </source>
</evidence>
<evidence type="ECO:0000259" key="2">
    <source>
        <dbReference type="Pfam" id="PF04909"/>
    </source>
</evidence>
<dbReference type="Proteomes" id="UP000031419">
    <property type="component" value="Unassembled WGS sequence"/>
</dbReference>
<dbReference type="eggNOG" id="COG2159">
    <property type="taxonomic scope" value="Bacteria"/>
</dbReference>
<reference evidence="3 4" key="1">
    <citation type="submission" date="2014-06" db="EMBL/GenBank/DDBJ databases">
        <title>Saccharopolyspora rectivirgula DSM-43113 Genome sequencing.</title>
        <authorList>
            <person name="Barrera C."/>
            <person name="Millon L."/>
            <person name="Rognon B."/>
            <person name="Zaugg C."/>
            <person name="Monod M."/>
        </authorList>
    </citation>
    <scope>NUCLEOTIDE SEQUENCE [LARGE SCALE GENOMIC DNA]</scope>
    <source>
        <strain evidence="3 4">DSM 43113</strain>
    </source>
</reference>
<dbReference type="GO" id="GO:0016831">
    <property type="term" value="F:carboxy-lyase activity"/>
    <property type="evidence" value="ECO:0007669"/>
    <property type="project" value="InterPro"/>
</dbReference>
<dbReference type="GO" id="GO:0016787">
    <property type="term" value="F:hydrolase activity"/>
    <property type="evidence" value="ECO:0007669"/>
    <property type="project" value="UniProtKB-KW"/>
</dbReference>
<keyword evidence="3" id="KW-0378">Hydrolase</keyword>
<accession>A0A073B0U6</accession>
<dbReference type="SUPFAM" id="SSF51556">
    <property type="entry name" value="Metallo-dependent hydrolases"/>
    <property type="match status" value="1"/>
</dbReference>
<comment type="caution">
    <text evidence="3">The sequence shown here is derived from an EMBL/GenBank/DDBJ whole genome shotgun (WGS) entry which is preliminary data.</text>
</comment>
<gene>
    <name evidence="3" type="ORF">GU90_05095</name>
</gene>
<keyword evidence="4" id="KW-1185">Reference proteome</keyword>
<evidence type="ECO:0000256" key="1">
    <source>
        <dbReference type="ARBA" id="ARBA00023239"/>
    </source>
</evidence>
<dbReference type="PANTHER" id="PTHR21240">
    <property type="entry name" value="2-AMINO-3-CARBOXYLMUCONATE-6-SEMIALDEHYDE DECARBOXYLASE"/>
    <property type="match status" value="1"/>
</dbReference>